<evidence type="ECO:0000313" key="3">
    <source>
        <dbReference type="Proteomes" id="UP001059934"/>
    </source>
</evidence>
<protein>
    <recommendedName>
        <fullName evidence="1">Ribosomal RNA small subunit methyltransferase J</fullName>
        <ecNumber evidence="1">2.1.1.242</ecNumber>
    </recommendedName>
    <alternativeName>
        <fullName evidence="1">16S rRNA m2G1516 methyltransferase</fullName>
    </alternativeName>
    <alternativeName>
        <fullName evidence="1">rRNA (guanine-N(2)-)-methyltransferase</fullName>
    </alternativeName>
</protein>
<keyword evidence="1" id="KW-0949">S-adenosyl-L-methionine</keyword>
<comment type="similarity">
    <text evidence="1">Belongs to the methyltransferase superfamily. RsmJ family.</text>
</comment>
<evidence type="ECO:0000256" key="1">
    <source>
        <dbReference type="HAMAP-Rule" id="MF_01523"/>
    </source>
</evidence>
<comment type="subcellular location">
    <subcellularLocation>
        <location evidence="1">Cytoplasm</location>
    </subcellularLocation>
</comment>
<dbReference type="SUPFAM" id="SSF53335">
    <property type="entry name" value="S-adenosyl-L-methionine-dependent methyltransferases"/>
    <property type="match status" value="1"/>
</dbReference>
<dbReference type="Gene3D" id="3.40.50.150">
    <property type="entry name" value="Vaccinia Virus protein VP39"/>
    <property type="match status" value="1"/>
</dbReference>
<dbReference type="GO" id="GO:0032259">
    <property type="term" value="P:methylation"/>
    <property type="evidence" value="ECO:0007669"/>
    <property type="project" value="UniProtKB-KW"/>
</dbReference>
<dbReference type="PANTHER" id="PTHR36112:SF1">
    <property type="entry name" value="RIBOSOMAL RNA SMALL SUBUNIT METHYLTRANSFERASE J"/>
    <property type="match status" value="1"/>
</dbReference>
<keyword evidence="3" id="KW-1185">Reference proteome</keyword>
<feature type="binding site" evidence="1">
    <location>
        <begin position="126"/>
        <end position="127"/>
    </location>
    <ligand>
        <name>S-adenosyl-L-methionine</name>
        <dbReference type="ChEBI" id="CHEBI:59789"/>
    </ligand>
</feature>
<keyword evidence="1" id="KW-0698">rRNA processing</keyword>
<dbReference type="EC" id="2.1.1.242" evidence="1"/>
<accession>A0ABY5TJ67</accession>
<comment type="catalytic activity">
    <reaction evidence="1">
        <text>guanosine(1516) in 16S rRNA + S-adenosyl-L-methionine = N(2)-methylguanosine(1516) in 16S rRNA + S-adenosyl-L-homocysteine + H(+)</text>
        <dbReference type="Rhea" id="RHEA:43220"/>
        <dbReference type="Rhea" id="RHEA-COMP:10412"/>
        <dbReference type="Rhea" id="RHEA-COMP:10413"/>
        <dbReference type="ChEBI" id="CHEBI:15378"/>
        <dbReference type="ChEBI" id="CHEBI:57856"/>
        <dbReference type="ChEBI" id="CHEBI:59789"/>
        <dbReference type="ChEBI" id="CHEBI:74269"/>
        <dbReference type="ChEBI" id="CHEBI:74481"/>
        <dbReference type="EC" id="2.1.1.242"/>
    </reaction>
</comment>
<keyword evidence="1" id="KW-0808">Transferase</keyword>
<dbReference type="HAMAP" id="MF_01523">
    <property type="entry name" value="16SrRNA_methyltr_J"/>
    <property type="match status" value="1"/>
</dbReference>
<feature type="binding site" evidence="1">
    <location>
        <position position="209"/>
    </location>
    <ligand>
        <name>S-adenosyl-L-methionine</name>
        <dbReference type="ChEBI" id="CHEBI:59789"/>
    </ligand>
</feature>
<dbReference type="EMBL" id="CP103416">
    <property type="protein sequence ID" value="UVW33923.1"/>
    <property type="molecule type" value="Genomic_DNA"/>
</dbReference>
<sequence>MLADSLPIIRVAYESNSFKPQAEALAEKLSLAVQADTGAYDYLLEFTRQGLVLRPSADKGYGSIICDFASSEHSHRRRYGGGNGQAIAKAVGVSGKFAPQVLDLTAGLGGDGFVLASLGCTVRLLERNPIVHSLLADGLRRGTEAGLKWLEQGDDELSVVINRLGLLEADAATYLSNLVAKLAQIETEGEGQIQQLDTKGWRPDVVYVDPMFPLRKKSAKVKKQMQAFHAIVGTDPDADGLLAKALAIARYRVVVKRPTGAGFLAETKPNYSLEGKSTRYDIYALKKLPG</sequence>
<name>A0ABY5TJ67_9GAMM</name>
<comment type="function">
    <text evidence="1">Specifically methylates the guanosine in position 1516 of 16S rRNA.</text>
</comment>
<keyword evidence="1" id="KW-0963">Cytoplasm</keyword>
<dbReference type="Proteomes" id="UP001059934">
    <property type="component" value="Chromosome"/>
</dbReference>
<evidence type="ECO:0000313" key="2">
    <source>
        <dbReference type="EMBL" id="UVW33923.1"/>
    </source>
</evidence>
<keyword evidence="1 2" id="KW-0489">Methyltransferase</keyword>
<dbReference type="PANTHER" id="PTHR36112">
    <property type="entry name" value="RIBOSOMAL RNA SMALL SUBUNIT METHYLTRANSFERASE J"/>
    <property type="match status" value="1"/>
</dbReference>
<dbReference type="InterPro" id="IPR007536">
    <property type="entry name" value="16SrRNA_methylTrfase_J"/>
</dbReference>
<reference evidence="2" key="1">
    <citation type="submission" date="2022-08" db="EMBL/GenBank/DDBJ databases">
        <title>Catabolic pathway analysis in culturable SAR92 clade bacteria reveals their overlooked roles in DMSP degradation in coastal seas.</title>
        <authorList>
            <person name="He X."/>
            <person name="Zhang X."/>
            <person name="Zhang Y."/>
        </authorList>
    </citation>
    <scope>NUCLEOTIDE SEQUENCE</scope>
    <source>
        <strain evidence="2">H455</strain>
    </source>
</reference>
<dbReference type="Pfam" id="PF04445">
    <property type="entry name" value="SAM_MT"/>
    <property type="match status" value="1"/>
</dbReference>
<proteinExistence type="inferred from homology"/>
<dbReference type="InterPro" id="IPR029063">
    <property type="entry name" value="SAM-dependent_MTases_sf"/>
</dbReference>
<organism evidence="2 3">
    <name type="scientific">SAR92 clade bacterium H455</name>
    <dbReference type="NCBI Taxonomy" id="2974818"/>
    <lineage>
        <taxon>Bacteria</taxon>
        <taxon>Pseudomonadati</taxon>
        <taxon>Pseudomonadota</taxon>
        <taxon>Gammaproteobacteria</taxon>
        <taxon>Cellvibrionales</taxon>
        <taxon>Porticoccaceae</taxon>
        <taxon>SAR92 clade</taxon>
    </lineage>
</organism>
<gene>
    <name evidence="1" type="primary">rsmJ</name>
    <name evidence="2" type="ORF">NYF23_07695</name>
</gene>
<comment type="caution">
    <text evidence="1">Lacks conserved residue(s) required for the propagation of feature annotation.</text>
</comment>
<dbReference type="GO" id="GO:0008168">
    <property type="term" value="F:methyltransferase activity"/>
    <property type="evidence" value="ECO:0007669"/>
    <property type="project" value="UniProtKB-KW"/>
</dbReference>